<name>A0A179H231_PURLI</name>
<proteinExistence type="predicted"/>
<accession>A0A179H231</accession>
<gene>
    <name evidence="1" type="ORF">VFPBJ_02331</name>
</gene>
<evidence type="ECO:0000313" key="1">
    <source>
        <dbReference type="EMBL" id="OAQ83563.1"/>
    </source>
</evidence>
<protein>
    <submittedName>
        <fullName evidence="1">Uncharacterized protein</fullName>
    </submittedName>
</protein>
<organism evidence="1 2">
    <name type="scientific">Purpureocillium lilacinum</name>
    <name type="common">Paecilomyces lilacinus</name>
    <dbReference type="NCBI Taxonomy" id="33203"/>
    <lineage>
        <taxon>Eukaryota</taxon>
        <taxon>Fungi</taxon>
        <taxon>Dikarya</taxon>
        <taxon>Ascomycota</taxon>
        <taxon>Pezizomycotina</taxon>
        <taxon>Sordariomycetes</taxon>
        <taxon>Hypocreomycetidae</taxon>
        <taxon>Hypocreales</taxon>
        <taxon>Ophiocordycipitaceae</taxon>
        <taxon>Purpureocillium</taxon>
    </lineage>
</organism>
<dbReference type="Proteomes" id="UP000078240">
    <property type="component" value="Unassembled WGS sequence"/>
</dbReference>
<dbReference type="EMBL" id="LSBH01000002">
    <property type="protein sequence ID" value="OAQ83563.1"/>
    <property type="molecule type" value="Genomic_DNA"/>
</dbReference>
<sequence>MMSPFVRSRAPSHVPGWVEAHGCWGEQLDWAWWAWRVDESGSVAPVALSFRASIARASLSRHVRASLPSSVSLSRSTPTDSARRGALAAPVCGLCTVIRHGTLWANSCNCIARALRVDWASSSLGRAWSAARGQRKLQRREAFGLETSSCEGGLQTPRCIGR</sequence>
<comment type="caution">
    <text evidence="1">The sequence shown here is derived from an EMBL/GenBank/DDBJ whole genome shotgun (WGS) entry which is preliminary data.</text>
</comment>
<evidence type="ECO:0000313" key="2">
    <source>
        <dbReference type="Proteomes" id="UP000078240"/>
    </source>
</evidence>
<dbReference type="AlphaFoldDB" id="A0A179H231"/>
<reference evidence="1 2" key="1">
    <citation type="submission" date="2016-01" db="EMBL/GenBank/DDBJ databases">
        <title>Biosynthesis of antibiotic leucinostatins and their inhibition on Phytophthora in bio-control Purpureocillium lilacinum.</title>
        <authorList>
            <person name="Wang G."/>
            <person name="Liu Z."/>
            <person name="Lin R."/>
            <person name="Li E."/>
            <person name="Mao Z."/>
            <person name="Ling J."/>
            <person name="Yin W."/>
            <person name="Xie B."/>
        </authorList>
    </citation>
    <scope>NUCLEOTIDE SEQUENCE [LARGE SCALE GENOMIC DNA]</scope>
    <source>
        <strain evidence="1">PLBJ-1</strain>
    </source>
</reference>